<evidence type="ECO:0000313" key="2">
    <source>
        <dbReference type="EMBL" id="PNY24113.1"/>
    </source>
</evidence>
<dbReference type="AlphaFoldDB" id="A0A2K3Q9H8"/>
<evidence type="ECO:0000256" key="1">
    <source>
        <dbReference type="SAM" id="MobiDB-lite"/>
    </source>
</evidence>
<accession>A0A2K3Q9H8</accession>
<protein>
    <submittedName>
        <fullName evidence="2">Uncharacterized protein</fullName>
    </submittedName>
</protein>
<feature type="region of interest" description="Disordered" evidence="1">
    <location>
        <begin position="1"/>
        <end position="59"/>
    </location>
</feature>
<evidence type="ECO:0000313" key="3">
    <source>
        <dbReference type="Proteomes" id="UP000236621"/>
    </source>
</evidence>
<proteinExistence type="predicted"/>
<reference evidence="2 3" key="1">
    <citation type="submission" date="2017-08" db="EMBL/GenBank/DDBJ databases">
        <title>Harnessing the power of phylogenomics to disentangle the directionality and signatures of interkingdom host jumping in the parasitic fungal genus Tolypocladium.</title>
        <authorList>
            <person name="Quandt C.A."/>
            <person name="Patterson W."/>
            <person name="Spatafora J.W."/>
        </authorList>
    </citation>
    <scope>NUCLEOTIDE SEQUENCE [LARGE SCALE GENOMIC DNA]</scope>
    <source>
        <strain evidence="2 3">CBS 113982</strain>
    </source>
</reference>
<dbReference type="OrthoDB" id="10255576at2759"/>
<comment type="caution">
    <text evidence="2">The sequence shown here is derived from an EMBL/GenBank/DDBJ whole genome shotgun (WGS) entry which is preliminary data.</text>
</comment>
<dbReference type="STRING" id="45235.A0A2K3Q9H8"/>
<dbReference type="Proteomes" id="UP000236621">
    <property type="component" value="Unassembled WGS sequence"/>
</dbReference>
<sequence length="59" mass="6566">MDRDVKQEVPEGGGKERKQKDGASVEDAEKNDAWAKAKAQGPSENWQPAAWSPSWAKKR</sequence>
<dbReference type="EMBL" id="NRSZ01000970">
    <property type="protein sequence ID" value="PNY24113.1"/>
    <property type="molecule type" value="Genomic_DNA"/>
</dbReference>
<keyword evidence="3" id="KW-1185">Reference proteome</keyword>
<name>A0A2K3Q9H8_9HYPO</name>
<organism evidence="2 3">
    <name type="scientific">Tolypocladium capitatum</name>
    <dbReference type="NCBI Taxonomy" id="45235"/>
    <lineage>
        <taxon>Eukaryota</taxon>
        <taxon>Fungi</taxon>
        <taxon>Dikarya</taxon>
        <taxon>Ascomycota</taxon>
        <taxon>Pezizomycotina</taxon>
        <taxon>Sordariomycetes</taxon>
        <taxon>Hypocreomycetidae</taxon>
        <taxon>Hypocreales</taxon>
        <taxon>Ophiocordycipitaceae</taxon>
        <taxon>Tolypocladium</taxon>
    </lineage>
</organism>
<gene>
    <name evidence="2" type="ORF">TCAP_05949</name>
</gene>
<feature type="compositionally biased region" description="Basic and acidic residues" evidence="1">
    <location>
        <begin position="1"/>
        <end position="35"/>
    </location>
</feature>